<reference evidence="2" key="1">
    <citation type="journal article" date="2008" name="Nat. Genet.">
        <title>The Pristionchus pacificus genome provides a unique perspective on nematode lifestyle and parasitism.</title>
        <authorList>
            <person name="Dieterich C."/>
            <person name="Clifton S.W."/>
            <person name="Schuster L.N."/>
            <person name="Chinwalla A."/>
            <person name="Delehaunty K."/>
            <person name="Dinkelacker I."/>
            <person name="Fulton L."/>
            <person name="Fulton R."/>
            <person name="Godfrey J."/>
            <person name="Minx P."/>
            <person name="Mitreva M."/>
            <person name="Roeseler W."/>
            <person name="Tian H."/>
            <person name="Witte H."/>
            <person name="Yang S.P."/>
            <person name="Wilson R.K."/>
            <person name="Sommer R.J."/>
        </authorList>
    </citation>
    <scope>NUCLEOTIDE SEQUENCE [LARGE SCALE GENOMIC DNA]</scope>
    <source>
        <strain evidence="2">PS312</strain>
    </source>
</reference>
<proteinExistence type="predicted"/>
<sequence length="281" mass="31515">MYSSINALLFSFLVAFFGCTVRIMSYSCIRNKDQIIILHYDTYMVVMFGAAVSSSKFMQQLCLFSLFFGAFSIWEIVPAASLLQYLALSRPHFKNVPKLIISFGTSAIMIAWTFRACFFLYPSPNFNQLAITVLNMSSDDEFLAFGALFQSTPEHKNSILQMGIVILPTYFISYGIFIACIVQIRRLLSVGVQLSPRTIKLQRNFLLMMVLLTLMPLLIFSLSISLFIYNLIIGAALDKHSVSITFSTDSVPIAQALVHLRFIVKSAAKKAQEPAKNSTSI</sequence>
<accession>A0A8R1Z5Y7</accession>
<name>A0A2A6CPV3_PRIPA</name>
<accession>A0A2A6CPV3</accession>
<protein>
    <submittedName>
        <fullName evidence="1">Uncharacterized protein</fullName>
    </submittedName>
</protein>
<keyword evidence="2" id="KW-1185">Reference proteome</keyword>
<gene>
    <name evidence="1" type="primary">WBGene00280110</name>
</gene>
<dbReference type="PANTHER" id="PTHR22943">
    <property type="entry name" value="7-TRANSMEMBRANE DOMAIN RECEPTOR C.ELEGANS"/>
    <property type="match status" value="1"/>
</dbReference>
<dbReference type="AlphaFoldDB" id="A0A2A6CPV3"/>
<evidence type="ECO:0000313" key="2">
    <source>
        <dbReference type="Proteomes" id="UP000005239"/>
    </source>
</evidence>
<evidence type="ECO:0000313" key="1">
    <source>
        <dbReference type="EnsemblMetazoa" id="PPA41741.1"/>
    </source>
</evidence>
<dbReference type="PANTHER" id="PTHR22943:SF248">
    <property type="entry name" value="SEVEN TM RECEPTOR"/>
    <property type="match status" value="1"/>
</dbReference>
<dbReference type="EnsemblMetazoa" id="PPA41741.1">
    <property type="protein sequence ID" value="PPA41741.1"/>
    <property type="gene ID" value="WBGene00280110"/>
</dbReference>
<organism evidence="1 2">
    <name type="scientific">Pristionchus pacificus</name>
    <name type="common">Parasitic nematode worm</name>
    <dbReference type="NCBI Taxonomy" id="54126"/>
    <lineage>
        <taxon>Eukaryota</taxon>
        <taxon>Metazoa</taxon>
        <taxon>Ecdysozoa</taxon>
        <taxon>Nematoda</taxon>
        <taxon>Chromadorea</taxon>
        <taxon>Rhabditida</taxon>
        <taxon>Rhabditina</taxon>
        <taxon>Diplogasteromorpha</taxon>
        <taxon>Diplogasteroidea</taxon>
        <taxon>Neodiplogasteridae</taxon>
        <taxon>Pristionchus</taxon>
    </lineage>
</organism>
<reference evidence="1" key="2">
    <citation type="submission" date="2022-06" db="UniProtKB">
        <authorList>
            <consortium name="EnsemblMetazoa"/>
        </authorList>
    </citation>
    <scope>IDENTIFICATION</scope>
    <source>
        <strain evidence="1">PS312</strain>
    </source>
</reference>
<dbReference type="Proteomes" id="UP000005239">
    <property type="component" value="Unassembled WGS sequence"/>
</dbReference>